<evidence type="ECO:0000256" key="1">
    <source>
        <dbReference type="ARBA" id="ARBA00023235"/>
    </source>
</evidence>
<comment type="caution">
    <text evidence="4">The sequence shown here is derived from an EMBL/GenBank/DDBJ whole genome shotgun (WGS) entry which is preliminary data.</text>
</comment>
<dbReference type="Proteomes" id="UP000179243">
    <property type="component" value="Unassembled WGS sequence"/>
</dbReference>
<dbReference type="PANTHER" id="PTHR36120">
    <property type="entry name" value="FUCOSE ISOMERASE"/>
    <property type="match status" value="1"/>
</dbReference>
<proteinExistence type="predicted"/>
<sequence length="498" mass="54475">MYLPLGKFSPDVKIGFVSASRNCFPRSLAEERSKRLLAAIKKTGIKVVVPKGDCWIVETRAHAHEAAKQLVQAGCHGAVLYLGNFSPEIEDAAFVKAFNAPTMVLAAAEEAATTLASKRGDALCGLLSCMLDIRKRGKNSLVHLPEHPVVNAVEGAREVQHFAKVLKVYVGASNATIGLFGPRPRDFETVNYNMASLASIGVEVEELALVDVANMVETIKASGNVSSIIKKMKEEVGSAYGEDFMKRLAVYEKALLHFRDTLKLSGMASQCWPEQEPRFGHVPCYINARLAARGCPVACENDAYSLVAELMGQYATDSDVTILDINHSIPKDLGAQIKGLPNEDLVGLFHCGNTNVKRMKKPAMKYQVIMKRLMEPSGQPDITRGTIEGQIAASPCTVLQVHGVGDALRAYIIEGEFLDIDPKTFGATGTAYLPGFSRFYRHTLLSRFHHHAAIAFNHCGAVLFDAMKLLGIKEVFTPNPEHIPYQGENVFRTAIYKK</sequence>
<dbReference type="InterPro" id="IPR015888">
    <property type="entry name" value="Fuc_isomerase_C"/>
</dbReference>
<dbReference type="EMBL" id="MFYX01000159">
    <property type="protein sequence ID" value="OGJ99771.1"/>
    <property type="molecule type" value="Genomic_DNA"/>
</dbReference>
<organism evidence="4 5">
    <name type="scientific">Candidatus Raymondbacteria bacterium RIFOXYD12_FULL_49_13</name>
    <dbReference type="NCBI Taxonomy" id="1817890"/>
    <lineage>
        <taxon>Bacteria</taxon>
        <taxon>Raymondiibacteriota</taxon>
    </lineage>
</organism>
<dbReference type="GO" id="GO:0008736">
    <property type="term" value="F:L-fucose isomerase activity"/>
    <property type="evidence" value="ECO:0007669"/>
    <property type="project" value="InterPro"/>
</dbReference>
<reference evidence="4 5" key="1">
    <citation type="journal article" date="2016" name="Nat. Commun.">
        <title>Thousands of microbial genomes shed light on interconnected biogeochemical processes in an aquifer system.</title>
        <authorList>
            <person name="Anantharaman K."/>
            <person name="Brown C.T."/>
            <person name="Hug L.A."/>
            <person name="Sharon I."/>
            <person name="Castelle C.J."/>
            <person name="Probst A.J."/>
            <person name="Thomas B.C."/>
            <person name="Singh A."/>
            <person name="Wilkins M.J."/>
            <person name="Karaoz U."/>
            <person name="Brodie E.L."/>
            <person name="Williams K.H."/>
            <person name="Hubbard S.S."/>
            <person name="Banfield J.F."/>
        </authorList>
    </citation>
    <scope>NUCLEOTIDE SEQUENCE [LARGE SCALE GENOMIC DNA]</scope>
</reference>
<dbReference type="AlphaFoldDB" id="A0A1F7EZI4"/>
<dbReference type="GO" id="GO:0005737">
    <property type="term" value="C:cytoplasm"/>
    <property type="evidence" value="ECO:0007669"/>
    <property type="project" value="InterPro"/>
</dbReference>
<feature type="domain" description="L-fucose isomerase C-terminal" evidence="3">
    <location>
        <begin position="348"/>
        <end position="473"/>
    </location>
</feature>
<gene>
    <name evidence="4" type="ORF">A2519_12555</name>
</gene>
<keyword evidence="1" id="KW-0413">Isomerase</keyword>
<dbReference type="GO" id="GO:0006004">
    <property type="term" value="P:fucose metabolic process"/>
    <property type="evidence" value="ECO:0007669"/>
    <property type="project" value="InterPro"/>
</dbReference>
<dbReference type="InterPro" id="IPR009015">
    <property type="entry name" value="Fucose_isomerase_N/cen_sf"/>
</dbReference>
<name>A0A1F7EZI4_UNCRA</name>
<evidence type="ECO:0000313" key="4">
    <source>
        <dbReference type="EMBL" id="OGJ99771.1"/>
    </source>
</evidence>
<evidence type="ECO:0000313" key="5">
    <source>
        <dbReference type="Proteomes" id="UP000179243"/>
    </source>
</evidence>
<protein>
    <recommendedName>
        <fullName evidence="3">L-fucose isomerase C-terminal domain-containing protein</fullName>
    </recommendedName>
</protein>
<dbReference type="Pfam" id="PF02952">
    <property type="entry name" value="Fucose_iso_C"/>
    <property type="match status" value="1"/>
</dbReference>
<accession>A0A1F7EZI4</accession>
<keyword evidence="2" id="KW-0119">Carbohydrate metabolism</keyword>
<dbReference type="PANTHER" id="PTHR36120:SF1">
    <property type="entry name" value="L-FUCOSE ISOMERASE C-TERMINAL DOMAIN-CONTAINING PROTEIN"/>
    <property type="match status" value="1"/>
</dbReference>
<evidence type="ECO:0000259" key="3">
    <source>
        <dbReference type="Pfam" id="PF02952"/>
    </source>
</evidence>
<evidence type="ECO:0000256" key="2">
    <source>
        <dbReference type="ARBA" id="ARBA00023277"/>
    </source>
</evidence>
<dbReference type="SUPFAM" id="SSF53743">
    <property type="entry name" value="FucI/AraA N-terminal and middle domains"/>
    <property type="match status" value="1"/>
</dbReference>